<name>A0A8X6J2P4_NEPPI</name>
<gene>
    <name evidence="2" type="ORF">NPIL_105811</name>
</gene>
<evidence type="ECO:0000313" key="2">
    <source>
        <dbReference type="EMBL" id="GFS29037.1"/>
    </source>
</evidence>
<dbReference type="AlphaFoldDB" id="A0A8X6J2P4"/>
<accession>A0A8X6J2P4</accession>
<evidence type="ECO:0000256" key="1">
    <source>
        <dbReference type="SAM" id="MobiDB-lite"/>
    </source>
</evidence>
<organism evidence="2 3">
    <name type="scientific">Nephila pilipes</name>
    <name type="common">Giant wood spider</name>
    <name type="synonym">Nephila maculata</name>
    <dbReference type="NCBI Taxonomy" id="299642"/>
    <lineage>
        <taxon>Eukaryota</taxon>
        <taxon>Metazoa</taxon>
        <taxon>Ecdysozoa</taxon>
        <taxon>Arthropoda</taxon>
        <taxon>Chelicerata</taxon>
        <taxon>Arachnida</taxon>
        <taxon>Araneae</taxon>
        <taxon>Araneomorphae</taxon>
        <taxon>Entelegynae</taxon>
        <taxon>Araneoidea</taxon>
        <taxon>Nephilidae</taxon>
        <taxon>Nephila</taxon>
    </lineage>
</organism>
<dbReference type="OrthoDB" id="6433986at2759"/>
<comment type="caution">
    <text evidence="2">The sequence shown here is derived from an EMBL/GenBank/DDBJ whole genome shotgun (WGS) entry which is preliminary data.</text>
</comment>
<dbReference type="EMBL" id="BMAW01041534">
    <property type="protein sequence ID" value="GFS29037.1"/>
    <property type="molecule type" value="Genomic_DNA"/>
</dbReference>
<sequence>MSYLLKGKKEDLINLAVELSLEATAEMTKPMLRNLIINSTGYDEEDTKSMYDNIIEERKEKEEEGERTGREEETR</sequence>
<evidence type="ECO:0000313" key="3">
    <source>
        <dbReference type="Proteomes" id="UP000887013"/>
    </source>
</evidence>
<feature type="region of interest" description="Disordered" evidence="1">
    <location>
        <begin position="42"/>
        <end position="75"/>
    </location>
</feature>
<keyword evidence="3" id="KW-1185">Reference proteome</keyword>
<dbReference type="Proteomes" id="UP000887013">
    <property type="component" value="Unassembled WGS sequence"/>
</dbReference>
<feature type="compositionally biased region" description="Basic and acidic residues" evidence="1">
    <location>
        <begin position="55"/>
        <end position="75"/>
    </location>
</feature>
<proteinExistence type="predicted"/>
<reference evidence="2" key="1">
    <citation type="submission" date="2020-08" db="EMBL/GenBank/DDBJ databases">
        <title>Multicomponent nature underlies the extraordinary mechanical properties of spider dragline silk.</title>
        <authorList>
            <person name="Kono N."/>
            <person name="Nakamura H."/>
            <person name="Mori M."/>
            <person name="Yoshida Y."/>
            <person name="Ohtoshi R."/>
            <person name="Malay A.D."/>
            <person name="Moran D.A.P."/>
            <person name="Tomita M."/>
            <person name="Numata K."/>
            <person name="Arakawa K."/>
        </authorList>
    </citation>
    <scope>NUCLEOTIDE SEQUENCE</scope>
</reference>
<protein>
    <submittedName>
        <fullName evidence="2">Uncharacterized protein</fullName>
    </submittedName>
</protein>